<reference evidence="2 3" key="2">
    <citation type="journal article" date="2011" name="PLoS ONE">
        <title>The Cyst-Dividing Bacterium Ramlibacter tataouinensis TTB310 Genome Reveals a Well-Stocked Toolbox for Adaptation to a Desert Environment.</title>
        <authorList>
            <person name="De Luca G."/>
            <person name="Barakat M."/>
            <person name="Ortet P."/>
            <person name="Fochesato S."/>
            <person name="Jourlin-Castelli C."/>
            <person name="Ansaldi M."/>
            <person name="Py B."/>
            <person name="Fichant G."/>
            <person name="Coutinho P.M."/>
            <person name="Voulhoux R."/>
            <person name="Bastien O."/>
            <person name="Marechal E."/>
            <person name="Henrissat B."/>
            <person name="Quentin Y."/>
            <person name="Noirot P."/>
            <person name="Filloux A."/>
            <person name="Mejean V."/>
            <person name="Dubow M.S."/>
            <person name="Barras F."/>
            <person name="Barbe V."/>
            <person name="Weissenbach J."/>
            <person name="Mihalcescu I."/>
            <person name="Vermeglio A."/>
            <person name="Achouak W."/>
            <person name="Heulin T."/>
        </authorList>
    </citation>
    <scope>NUCLEOTIDE SEQUENCE [LARGE SCALE GENOMIC DNA]</scope>
    <source>
        <strain evidence="3">ATCC BAA-407 / DSM 14655 / LMG 21543 / TTB310</strain>
    </source>
</reference>
<organism evidence="2 3">
    <name type="scientific">Ramlibacter tataouinensis (strain ATCC BAA-407 / DSM 14655 / LMG 21543 / TTB310)</name>
    <dbReference type="NCBI Taxonomy" id="365046"/>
    <lineage>
        <taxon>Bacteria</taxon>
        <taxon>Pseudomonadati</taxon>
        <taxon>Pseudomonadota</taxon>
        <taxon>Betaproteobacteria</taxon>
        <taxon>Burkholderiales</taxon>
        <taxon>Comamonadaceae</taxon>
        <taxon>Ramlibacter</taxon>
    </lineage>
</organism>
<name>F5XYT7_RAMTT</name>
<gene>
    <name evidence="2" type="ordered locus">Rta_33410</name>
</gene>
<dbReference type="Proteomes" id="UP000008385">
    <property type="component" value="Chromosome"/>
</dbReference>
<reference evidence="3" key="1">
    <citation type="submission" date="2006-01" db="EMBL/GenBank/DDBJ databases">
        <title>Genome of the cyst-dividing bacterium Ramlibacter tataouinensis.</title>
        <authorList>
            <person name="Barakat M."/>
            <person name="Ortet P."/>
            <person name="De Luca G."/>
            <person name="Jourlin-Castelli C."/>
            <person name="Ansaldi M."/>
            <person name="Py B."/>
            <person name="Fichant G."/>
            <person name="Coutinho P."/>
            <person name="Voulhoux R."/>
            <person name="Bastien O."/>
            <person name="Roy S."/>
            <person name="Marechal E."/>
            <person name="Henrissat B."/>
            <person name="Quentin Y."/>
            <person name="Noirot P."/>
            <person name="Filloux A."/>
            <person name="Mejean V."/>
            <person name="DuBow M."/>
            <person name="Barras F."/>
            <person name="Heulin T."/>
        </authorList>
    </citation>
    <scope>NUCLEOTIDE SEQUENCE [LARGE SCALE GENOMIC DNA]</scope>
    <source>
        <strain evidence="3">ATCC BAA-407 / DSM 14655 / LMG 21543 / TTB310</strain>
    </source>
</reference>
<dbReference type="EMBL" id="CP000245">
    <property type="protein sequence ID" value="AEG94454.1"/>
    <property type="molecule type" value="Genomic_DNA"/>
</dbReference>
<accession>F5XYT7</accession>
<dbReference type="AlphaFoldDB" id="F5XYT7"/>
<proteinExistence type="predicted"/>
<protein>
    <submittedName>
        <fullName evidence="2">Uncharacterized protein</fullName>
    </submittedName>
</protein>
<feature type="region of interest" description="Disordered" evidence="1">
    <location>
        <begin position="1"/>
        <end position="60"/>
    </location>
</feature>
<evidence type="ECO:0000256" key="1">
    <source>
        <dbReference type="SAM" id="MobiDB-lite"/>
    </source>
</evidence>
<evidence type="ECO:0000313" key="2">
    <source>
        <dbReference type="EMBL" id="AEG94454.1"/>
    </source>
</evidence>
<keyword evidence="3" id="KW-1185">Reference proteome</keyword>
<evidence type="ECO:0000313" key="3">
    <source>
        <dbReference type="Proteomes" id="UP000008385"/>
    </source>
</evidence>
<dbReference type="HOGENOM" id="CLU_2938481_0_0_4"/>
<dbReference type="KEGG" id="rta:Rta_33410"/>
<sequence>MVVMEVETSTMTGSPPVGMPTPIGLGENTPRVPPNGATLLVPGAEDISTRTRPSSATRRA</sequence>
<feature type="compositionally biased region" description="Low complexity" evidence="1">
    <location>
        <begin position="50"/>
        <end position="60"/>
    </location>
</feature>